<dbReference type="WBParaSite" id="HNAJ_0000490901-mRNA-1">
    <property type="protein sequence ID" value="HNAJ_0000490901-mRNA-1"/>
    <property type="gene ID" value="HNAJ_0000490901"/>
</dbReference>
<sequence length="109" mass="11660">LLAIQGDSPLGKTIDKLTTRYLLSPSLDAASSTASSSTSAGRHLALVTQYTVAENVIPSSGVFDVRIIKRSASLGINLQGKMWGLVENEFLAVLIWSTSKYNMVSILFG</sequence>
<name>A0A0R3TCX0_RODNA</name>
<dbReference type="AlphaFoldDB" id="A0A0R3TCX0"/>
<reference evidence="1" key="1">
    <citation type="submission" date="2017-02" db="UniProtKB">
        <authorList>
            <consortium name="WormBaseParasite"/>
        </authorList>
    </citation>
    <scope>IDENTIFICATION</scope>
</reference>
<protein>
    <submittedName>
        <fullName evidence="1">Beta-galactosidase</fullName>
    </submittedName>
</protein>
<accession>A0A0R3TCX0</accession>
<organism evidence="1">
    <name type="scientific">Rodentolepis nana</name>
    <name type="common">Dwarf tapeworm</name>
    <name type="synonym">Hymenolepis nana</name>
    <dbReference type="NCBI Taxonomy" id="102285"/>
    <lineage>
        <taxon>Eukaryota</taxon>
        <taxon>Metazoa</taxon>
        <taxon>Spiralia</taxon>
        <taxon>Lophotrochozoa</taxon>
        <taxon>Platyhelminthes</taxon>
        <taxon>Cestoda</taxon>
        <taxon>Eucestoda</taxon>
        <taxon>Cyclophyllidea</taxon>
        <taxon>Hymenolepididae</taxon>
        <taxon>Rodentolepis</taxon>
    </lineage>
</organism>
<proteinExistence type="predicted"/>
<dbReference type="STRING" id="102285.A0A0R3TCX0"/>
<evidence type="ECO:0000313" key="1">
    <source>
        <dbReference type="WBParaSite" id="HNAJ_0000490901-mRNA-1"/>
    </source>
</evidence>